<comment type="subcellular location">
    <subcellularLocation>
        <location evidence="2 9">Cytoplasm</location>
    </subcellularLocation>
</comment>
<dbReference type="AlphaFoldDB" id="A0A212JA51"/>
<protein>
    <recommendedName>
        <fullName evidence="9">Phosphoheptose isomerase</fullName>
        <ecNumber evidence="9">5.3.1.28</ecNumber>
    </recommendedName>
    <alternativeName>
        <fullName evidence="9">Sedoheptulose 7-phosphate isomerase</fullName>
    </alternativeName>
</protein>
<dbReference type="GO" id="GO:0008270">
    <property type="term" value="F:zinc ion binding"/>
    <property type="evidence" value="ECO:0007669"/>
    <property type="project" value="UniProtKB-UniRule"/>
</dbReference>
<feature type="binding site" evidence="9">
    <location>
        <position position="173"/>
    </location>
    <ligand>
        <name>Zn(2+)</name>
        <dbReference type="ChEBI" id="CHEBI:29105"/>
    </ligand>
</feature>
<feature type="binding site" evidence="9">
    <location>
        <begin position="95"/>
        <end position="96"/>
    </location>
    <ligand>
        <name>substrate</name>
    </ligand>
</feature>
<evidence type="ECO:0000256" key="3">
    <source>
        <dbReference type="ARBA" id="ARBA00009894"/>
    </source>
</evidence>
<dbReference type="InterPro" id="IPR035461">
    <property type="entry name" value="GmhA/DiaA"/>
</dbReference>
<comment type="pathway">
    <text evidence="9">Carbohydrate biosynthesis; D-glycero-D-manno-heptose 7-phosphate biosynthesis; D-glycero-alpha-D-manno-heptose 7-phosphate and D-glycero-beta-D-manno-heptose 7-phosphate from sedoheptulose 7-phosphate: step 1/1.</text>
</comment>
<organism evidence="11">
    <name type="scientific">uncultured delta proteobacterium</name>
    <dbReference type="NCBI Taxonomy" id="34034"/>
    <lineage>
        <taxon>Bacteria</taxon>
        <taxon>Deltaproteobacteria</taxon>
        <taxon>environmental samples</taxon>
    </lineage>
</organism>
<dbReference type="PANTHER" id="PTHR30390:SF6">
    <property type="entry name" value="DNAA INITIATOR-ASSOCIATING PROTEIN DIAA"/>
    <property type="match status" value="1"/>
</dbReference>
<feature type="domain" description="SIS" evidence="10">
    <location>
        <begin position="38"/>
        <end position="200"/>
    </location>
</feature>
<gene>
    <name evidence="9 11" type="primary">gmhA</name>
    <name evidence="11" type="ORF">KL86DPRO_10987</name>
</gene>
<feature type="binding site" evidence="9">
    <location>
        <position position="126"/>
    </location>
    <ligand>
        <name>substrate</name>
    </ligand>
</feature>
<dbReference type="GO" id="GO:0005737">
    <property type="term" value="C:cytoplasm"/>
    <property type="evidence" value="ECO:0007669"/>
    <property type="project" value="UniProtKB-SubCell"/>
</dbReference>
<evidence type="ECO:0000256" key="7">
    <source>
        <dbReference type="ARBA" id="ARBA00023235"/>
    </source>
</evidence>
<dbReference type="PROSITE" id="PS51464">
    <property type="entry name" value="SIS"/>
    <property type="match status" value="1"/>
</dbReference>
<comment type="cofactor">
    <cofactor evidence="9">
        <name>Zn(2+)</name>
        <dbReference type="ChEBI" id="CHEBI:29105"/>
    </cofactor>
    <text evidence="9">Binds 1 zinc ion per subunit.</text>
</comment>
<accession>A0A212JA51</accession>
<feature type="binding site" evidence="9">
    <location>
        <position position="181"/>
    </location>
    <ligand>
        <name>Zn(2+)</name>
        <dbReference type="ChEBI" id="CHEBI:29105"/>
    </ligand>
</feature>
<evidence type="ECO:0000256" key="4">
    <source>
        <dbReference type="ARBA" id="ARBA00022490"/>
    </source>
</evidence>
<keyword evidence="4 9" id="KW-0963">Cytoplasm</keyword>
<feature type="binding site" evidence="9">
    <location>
        <position position="66"/>
    </location>
    <ligand>
        <name>substrate</name>
    </ligand>
</feature>
<dbReference type="PANTHER" id="PTHR30390">
    <property type="entry name" value="SEDOHEPTULOSE 7-PHOSPHATE ISOMERASE / DNAA INITIATOR-ASSOCIATING FACTOR FOR REPLICATION INITIATION"/>
    <property type="match status" value="1"/>
</dbReference>
<dbReference type="HAMAP" id="MF_00067">
    <property type="entry name" value="GmhA"/>
    <property type="match status" value="1"/>
</dbReference>
<dbReference type="GO" id="GO:0008968">
    <property type="term" value="F:D-sedoheptulose 7-phosphate isomerase activity"/>
    <property type="evidence" value="ECO:0007669"/>
    <property type="project" value="UniProtKB-UniRule"/>
</dbReference>
<reference evidence="11" key="1">
    <citation type="submission" date="2016-04" db="EMBL/GenBank/DDBJ databases">
        <authorList>
            <person name="Evans L.H."/>
            <person name="Alamgir A."/>
            <person name="Owens N."/>
            <person name="Weber N.D."/>
            <person name="Virtaneva K."/>
            <person name="Barbian K."/>
            <person name="Babar A."/>
            <person name="Rosenke K."/>
        </authorList>
    </citation>
    <scope>NUCLEOTIDE SEQUENCE</scope>
    <source>
        <strain evidence="11">86</strain>
    </source>
</reference>
<keyword evidence="6 9" id="KW-0862">Zinc</keyword>
<evidence type="ECO:0000256" key="8">
    <source>
        <dbReference type="ARBA" id="ARBA00023277"/>
    </source>
</evidence>
<keyword evidence="5 9" id="KW-0479">Metal-binding</keyword>
<keyword evidence="7 9" id="KW-0413">Isomerase</keyword>
<evidence type="ECO:0000259" key="10">
    <source>
        <dbReference type="PROSITE" id="PS51464"/>
    </source>
</evidence>
<dbReference type="GO" id="GO:0005975">
    <property type="term" value="P:carbohydrate metabolic process"/>
    <property type="evidence" value="ECO:0007669"/>
    <property type="project" value="UniProtKB-UniRule"/>
</dbReference>
<comment type="catalytic activity">
    <reaction evidence="1 9">
        <text>2 D-sedoheptulose 7-phosphate = D-glycero-alpha-D-manno-heptose 7-phosphate + D-glycero-beta-D-manno-heptose 7-phosphate</text>
        <dbReference type="Rhea" id="RHEA:27489"/>
        <dbReference type="ChEBI" id="CHEBI:57483"/>
        <dbReference type="ChEBI" id="CHEBI:60203"/>
        <dbReference type="ChEBI" id="CHEBI:60204"/>
        <dbReference type="EC" id="5.3.1.28"/>
    </reaction>
</comment>
<evidence type="ECO:0000256" key="9">
    <source>
        <dbReference type="HAMAP-Rule" id="MF_00067"/>
    </source>
</evidence>
<feature type="binding site" evidence="9">
    <location>
        <position position="62"/>
    </location>
    <ligand>
        <name>Zn(2+)</name>
        <dbReference type="ChEBI" id="CHEBI:29105"/>
    </ligand>
</feature>
<dbReference type="InterPro" id="IPR046348">
    <property type="entry name" value="SIS_dom_sf"/>
</dbReference>
<dbReference type="EMBL" id="FLUQ01000001">
    <property type="protein sequence ID" value="SBV96105.1"/>
    <property type="molecule type" value="Genomic_DNA"/>
</dbReference>
<evidence type="ECO:0000313" key="11">
    <source>
        <dbReference type="EMBL" id="SBV96105.1"/>
    </source>
</evidence>
<evidence type="ECO:0000256" key="6">
    <source>
        <dbReference type="ARBA" id="ARBA00022833"/>
    </source>
</evidence>
<dbReference type="UniPathway" id="UPA00041">
    <property type="reaction ID" value="UER00436"/>
</dbReference>
<keyword evidence="8 9" id="KW-0119">Carbohydrate metabolism</keyword>
<dbReference type="SUPFAM" id="SSF53697">
    <property type="entry name" value="SIS domain"/>
    <property type="match status" value="1"/>
</dbReference>
<dbReference type="GO" id="GO:0097367">
    <property type="term" value="F:carbohydrate derivative binding"/>
    <property type="evidence" value="ECO:0007669"/>
    <property type="project" value="InterPro"/>
</dbReference>
<dbReference type="InterPro" id="IPR004515">
    <property type="entry name" value="Phosphoheptose_Isoase"/>
</dbReference>
<feature type="binding site" evidence="9">
    <location>
        <begin position="121"/>
        <end position="123"/>
    </location>
    <ligand>
        <name>substrate</name>
    </ligand>
</feature>
<name>A0A212JA51_9DELT</name>
<dbReference type="GO" id="GO:2001061">
    <property type="term" value="P:D-glycero-D-manno-heptose 7-phosphate biosynthetic process"/>
    <property type="evidence" value="ECO:0007669"/>
    <property type="project" value="UniProtKB-UniPathway"/>
</dbReference>
<feature type="binding site" evidence="9">
    <location>
        <position position="173"/>
    </location>
    <ligand>
        <name>substrate</name>
    </ligand>
</feature>
<feature type="binding site" evidence="9">
    <location>
        <position position="66"/>
    </location>
    <ligand>
        <name>Zn(2+)</name>
        <dbReference type="ChEBI" id="CHEBI:29105"/>
    </ligand>
</feature>
<comment type="similarity">
    <text evidence="3 9">Belongs to the SIS family. GmhA subfamily.</text>
</comment>
<dbReference type="InterPro" id="IPR050099">
    <property type="entry name" value="SIS_GmhA/DiaA_subfam"/>
</dbReference>
<dbReference type="Gene3D" id="3.40.50.10490">
    <property type="entry name" value="Glucose-6-phosphate isomerase like protein, domain 1"/>
    <property type="match status" value="1"/>
</dbReference>
<dbReference type="CDD" id="cd05006">
    <property type="entry name" value="SIS_GmhA"/>
    <property type="match status" value="1"/>
</dbReference>
<evidence type="ECO:0000256" key="1">
    <source>
        <dbReference type="ARBA" id="ARBA00000348"/>
    </source>
</evidence>
<comment type="miscellaneous">
    <text evidence="9">The reaction produces a racemic mixture of D-glycero-alpha-D-manno-heptose 7-phosphate and D-glycero-beta-D-manno-heptose 7-phosphate.</text>
</comment>
<evidence type="ECO:0000256" key="2">
    <source>
        <dbReference type="ARBA" id="ARBA00004496"/>
    </source>
</evidence>
<dbReference type="InterPro" id="IPR001347">
    <property type="entry name" value="SIS_dom"/>
</dbReference>
<sequence>MTEEAKHRVLEHAAAGTRLREQFFAENADLVVDAARALAVCLARGGKILFCGNGGSAADAQHLAAEFVNRFEIDRPPLAAIALTTDTSILTAVGNDFDFNQVFAKQVQALGAPEDVLVGISTSGNSENVVRAFKAARENSLVTMAFTGRDGGKLAELSDVLINVPVQSTALIQEIHITVGHLLCRLVDYFLFQNAVALAPYLDGEGPGND</sequence>
<proteinExistence type="inferred from homology"/>
<dbReference type="EC" id="5.3.1.28" evidence="9"/>
<dbReference type="Pfam" id="PF13580">
    <property type="entry name" value="SIS_2"/>
    <property type="match status" value="1"/>
</dbReference>
<feature type="binding site" evidence="9">
    <location>
        <begin position="53"/>
        <end position="55"/>
    </location>
    <ligand>
        <name>substrate</name>
    </ligand>
</feature>
<evidence type="ECO:0000256" key="5">
    <source>
        <dbReference type="ARBA" id="ARBA00022723"/>
    </source>
</evidence>
<comment type="function">
    <text evidence="9">Catalyzes the isomerization of sedoheptulose 7-phosphate in D-glycero-D-manno-heptose 7-phosphate.</text>
</comment>